<dbReference type="Gene3D" id="3.40.50.300">
    <property type="entry name" value="P-loop containing nucleotide triphosphate hydrolases"/>
    <property type="match status" value="2"/>
</dbReference>
<evidence type="ECO:0000313" key="11">
    <source>
        <dbReference type="EMBL" id="MDN5202792.1"/>
    </source>
</evidence>
<dbReference type="InterPro" id="IPR003593">
    <property type="entry name" value="AAA+_ATPase"/>
</dbReference>
<evidence type="ECO:0000256" key="2">
    <source>
        <dbReference type="ARBA" id="ARBA00022448"/>
    </source>
</evidence>
<feature type="domain" description="AAA+ ATPase" evidence="10">
    <location>
        <begin position="33"/>
        <end position="233"/>
    </location>
</feature>
<evidence type="ECO:0000256" key="8">
    <source>
        <dbReference type="ARBA" id="ARBA00023065"/>
    </source>
</evidence>
<reference evidence="11" key="1">
    <citation type="submission" date="2023-06" db="EMBL/GenBank/DDBJ databases">
        <title>Genomic of Parafulvivirga corallium.</title>
        <authorList>
            <person name="Wang G."/>
        </authorList>
    </citation>
    <scope>NUCLEOTIDE SEQUENCE</scope>
    <source>
        <strain evidence="11">BMA10</strain>
    </source>
</reference>
<dbReference type="InterPro" id="IPR003439">
    <property type="entry name" value="ABC_transporter-like_ATP-bd"/>
</dbReference>
<evidence type="ECO:0000256" key="9">
    <source>
        <dbReference type="ARBA" id="ARBA00023136"/>
    </source>
</evidence>
<gene>
    <name evidence="11" type="ORF">QQ008_15490</name>
</gene>
<dbReference type="InterPro" id="IPR051535">
    <property type="entry name" value="Siderophore_ABC-ATPase"/>
</dbReference>
<comment type="subcellular location">
    <subcellularLocation>
        <location evidence="1">Cell membrane</location>
        <topology evidence="1">Peripheral membrane protein</topology>
    </subcellularLocation>
</comment>
<dbReference type="PANTHER" id="PTHR42771">
    <property type="entry name" value="IRON(3+)-HYDROXAMATE IMPORT ATP-BINDING PROTEIN FHUC"/>
    <property type="match status" value="1"/>
</dbReference>
<keyword evidence="3" id="KW-1003">Cell membrane</keyword>
<evidence type="ECO:0000256" key="1">
    <source>
        <dbReference type="ARBA" id="ARBA00004202"/>
    </source>
</evidence>
<dbReference type="Pfam" id="PF00005">
    <property type="entry name" value="ABC_tran"/>
    <property type="match status" value="1"/>
</dbReference>
<dbReference type="SUPFAM" id="SSF52540">
    <property type="entry name" value="P-loop containing nucleoside triphosphate hydrolases"/>
    <property type="match status" value="1"/>
</dbReference>
<keyword evidence="2" id="KW-0813">Transport</keyword>
<keyword evidence="5" id="KW-0547">Nucleotide-binding</keyword>
<comment type="caution">
    <text evidence="11">The sequence shown here is derived from an EMBL/GenBank/DDBJ whole genome shotgun (WGS) entry which is preliminary data.</text>
</comment>
<sequence length="263" mass="30146">MPYLSSINFNTNKIHPYPFDIPAIKFAKDIDLSNTITFLIGDNGTGKSTLLESIAFRLHLPHLDGSDYIKRSFDAARTLSPYIVLKWAIQRSVGFFFRAEDFGDYLNSVNRTDAHIQESLGALQNEVPKDVVDQIKESANYQLHHMRKNYGQELDSFSHGEAYLHIMNEMINQRGIYLLDEPEAALSPSKQLSLIYFLNQHLKINMSQFIIATHSPMLMAYPGATIYEITDTGMQKTDLENTDHYSVTKSFLNNPELYLRHFD</sequence>
<dbReference type="InterPro" id="IPR027417">
    <property type="entry name" value="P-loop_NTPase"/>
</dbReference>
<keyword evidence="7" id="KW-0408">Iron</keyword>
<dbReference type="PANTHER" id="PTHR42771:SF2">
    <property type="entry name" value="IRON(3+)-HYDROXAMATE IMPORT ATP-BINDING PROTEIN FHUC"/>
    <property type="match status" value="1"/>
</dbReference>
<evidence type="ECO:0000256" key="5">
    <source>
        <dbReference type="ARBA" id="ARBA00022741"/>
    </source>
</evidence>
<evidence type="ECO:0000313" key="12">
    <source>
        <dbReference type="Proteomes" id="UP001172082"/>
    </source>
</evidence>
<keyword evidence="6" id="KW-0067">ATP-binding</keyword>
<dbReference type="CDD" id="cd00267">
    <property type="entry name" value="ABC_ATPase"/>
    <property type="match status" value="1"/>
</dbReference>
<organism evidence="11 12">
    <name type="scientific">Splendidivirga corallicola</name>
    <dbReference type="NCBI Taxonomy" id="3051826"/>
    <lineage>
        <taxon>Bacteria</taxon>
        <taxon>Pseudomonadati</taxon>
        <taxon>Bacteroidota</taxon>
        <taxon>Cytophagia</taxon>
        <taxon>Cytophagales</taxon>
        <taxon>Splendidivirgaceae</taxon>
        <taxon>Splendidivirga</taxon>
    </lineage>
</organism>
<dbReference type="Proteomes" id="UP001172082">
    <property type="component" value="Unassembled WGS sequence"/>
</dbReference>
<evidence type="ECO:0000256" key="4">
    <source>
        <dbReference type="ARBA" id="ARBA00022496"/>
    </source>
</evidence>
<evidence type="ECO:0000256" key="6">
    <source>
        <dbReference type="ARBA" id="ARBA00022840"/>
    </source>
</evidence>
<keyword evidence="9" id="KW-0472">Membrane</keyword>
<proteinExistence type="predicted"/>
<keyword evidence="4" id="KW-0410">Iron transport</keyword>
<evidence type="ECO:0000256" key="7">
    <source>
        <dbReference type="ARBA" id="ARBA00023004"/>
    </source>
</evidence>
<evidence type="ECO:0000259" key="10">
    <source>
        <dbReference type="SMART" id="SM00382"/>
    </source>
</evidence>
<dbReference type="SMART" id="SM00382">
    <property type="entry name" value="AAA"/>
    <property type="match status" value="1"/>
</dbReference>
<dbReference type="EMBL" id="JAUJEA010000005">
    <property type="protein sequence ID" value="MDN5202792.1"/>
    <property type="molecule type" value="Genomic_DNA"/>
</dbReference>
<evidence type="ECO:0000256" key="3">
    <source>
        <dbReference type="ARBA" id="ARBA00022475"/>
    </source>
</evidence>
<accession>A0ABT8KPX0</accession>
<keyword evidence="12" id="KW-1185">Reference proteome</keyword>
<name>A0ABT8KPX0_9BACT</name>
<protein>
    <submittedName>
        <fullName evidence="11">AAA family ATPase</fullName>
    </submittedName>
</protein>
<keyword evidence="8" id="KW-0406">Ion transport</keyword>